<sequence length="101" mass="11248">MTLANEKIEIENIHTPGRTERVNKVKYMTMRAALLPVLPTEGPGITIADAKKRLLENLSQAVFPGGEKAGWWLKAVQLDLEAKGIIARGSVRPVRIYRVQN</sequence>
<name>A0ABY9EE98_9GAMM</name>
<protein>
    <recommendedName>
        <fullName evidence="3">DUF3253 domain-containing protein</fullName>
    </recommendedName>
</protein>
<evidence type="ECO:0000313" key="1">
    <source>
        <dbReference type="EMBL" id="WKD49685.1"/>
    </source>
</evidence>
<proteinExistence type="predicted"/>
<dbReference type="Proteomes" id="UP001321520">
    <property type="component" value="Chromosome"/>
</dbReference>
<dbReference type="InterPro" id="IPR054233">
    <property type="entry name" value="DUF6958"/>
</dbReference>
<dbReference type="RefSeq" id="WP_301415537.1">
    <property type="nucleotide sequence ID" value="NZ_CP098023.1"/>
</dbReference>
<reference evidence="1 2" key="1">
    <citation type="submission" date="2022-05" db="EMBL/GenBank/DDBJ databases">
        <title>Microbulbifer sp. nov., isolated from sponge.</title>
        <authorList>
            <person name="Gao L."/>
        </authorList>
    </citation>
    <scope>NUCLEOTIDE SEQUENCE [LARGE SCALE GENOMIC DNA]</scope>
    <source>
        <strain evidence="1 2">MI-G</strain>
    </source>
</reference>
<dbReference type="Pfam" id="PF22278">
    <property type="entry name" value="DUF6958"/>
    <property type="match status" value="1"/>
</dbReference>
<gene>
    <name evidence="1" type="ORF">M8T91_17620</name>
</gene>
<evidence type="ECO:0008006" key="3">
    <source>
        <dbReference type="Google" id="ProtNLM"/>
    </source>
</evidence>
<dbReference type="EMBL" id="CP098023">
    <property type="protein sequence ID" value="WKD49685.1"/>
    <property type="molecule type" value="Genomic_DNA"/>
</dbReference>
<evidence type="ECO:0000313" key="2">
    <source>
        <dbReference type="Proteomes" id="UP001321520"/>
    </source>
</evidence>
<accession>A0ABY9EE98</accession>
<organism evidence="1 2">
    <name type="scientific">Microbulbifer spongiae</name>
    <dbReference type="NCBI Taxonomy" id="2944933"/>
    <lineage>
        <taxon>Bacteria</taxon>
        <taxon>Pseudomonadati</taxon>
        <taxon>Pseudomonadota</taxon>
        <taxon>Gammaproteobacteria</taxon>
        <taxon>Cellvibrionales</taxon>
        <taxon>Microbulbiferaceae</taxon>
        <taxon>Microbulbifer</taxon>
    </lineage>
</organism>
<keyword evidence="2" id="KW-1185">Reference proteome</keyword>